<dbReference type="AlphaFoldDB" id="A0A6B2H698"/>
<dbReference type="EMBL" id="JAAEAA010000011">
    <property type="protein sequence ID" value="NDK56306.1"/>
    <property type="molecule type" value="Genomic_DNA"/>
</dbReference>
<dbReference type="InterPro" id="IPR013783">
    <property type="entry name" value="Ig-like_fold"/>
</dbReference>
<evidence type="ECO:0000313" key="2">
    <source>
        <dbReference type="EMBL" id="NDK56306.1"/>
    </source>
</evidence>
<feature type="domain" description="Secretion system C-terminal sorting" evidence="1">
    <location>
        <begin position="359"/>
        <end position="422"/>
    </location>
</feature>
<dbReference type="InterPro" id="IPR026444">
    <property type="entry name" value="Secre_tail"/>
</dbReference>
<gene>
    <name evidence="2" type="ORF">GWO68_10285</name>
</gene>
<evidence type="ECO:0000259" key="1">
    <source>
        <dbReference type="Pfam" id="PF18962"/>
    </source>
</evidence>
<name>A0A6B2H698_9BACT</name>
<keyword evidence="3" id="KW-1185">Reference proteome</keyword>
<dbReference type="Pfam" id="PF18962">
    <property type="entry name" value="Por_Secre_tail"/>
    <property type="match status" value="1"/>
</dbReference>
<evidence type="ECO:0000313" key="3">
    <source>
        <dbReference type="Proteomes" id="UP000478546"/>
    </source>
</evidence>
<dbReference type="Proteomes" id="UP000478546">
    <property type="component" value="Unassembled WGS sequence"/>
</dbReference>
<organism evidence="2 3">
    <name type="scientific">Pontibacter fetidus</name>
    <dbReference type="NCBI Taxonomy" id="2700082"/>
    <lineage>
        <taxon>Bacteria</taxon>
        <taxon>Pseudomonadati</taxon>
        <taxon>Bacteroidota</taxon>
        <taxon>Cytophagia</taxon>
        <taxon>Cytophagales</taxon>
        <taxon>Hymenobacteraceae</taxon>
        <taxon>Pontibacter</taxon>
    </lineage>
</organism>
<dbReference type="NCBIfam" id="TIGR04183">
    <property type="entry name" value="Por_Secre_tail"/>
    <property type="match status" value="1"/>
</dbReference>
<dbReference type="RefSeq" id="WP_162346358.1">
    <property type="nucleotide sequence ID" value="NZ_JAAEAA010000011.1"/>
</dbReference>
<protein>
    <submittedName>
        <fullName evidence="2">T9SS type A sorting domain-containing protein</fullName>
    </submittedName>
</protein>
<reference evidence="2 3" key="1">
    <citation type="submission" date="2020-01" db="EMBL/GenBank/DDBJ databases">
        <authorList>
            <person name="Kim M.K."/>
        </authorList>
    </citation>
    <scope>NUCLEOTIDE SEQUENCE [LARGE SCALE GENOMIC DNA]</scope>
    <source>
        <strain evidence="2 3">BT213</strain>
    </source>
</reference>
<comment type="caution">
    <text evidence="2">The sequence shown here is derived from an EMBL/GenBank/DDBJ whole genome shotgun (WGS) entry which is preliminary data.</text>
</comment>
<dbReference type="Gene3D" id="2.60.40.10">
    <property type="entry name" value="Immunoglobulins"/>
    <property type="match status" value="1"/>
</dbReference>
<sequence length="432" mass="47190">MVGIFTRFTLITFCCLLIVLLFCRDAVAQVSLNPFTKNYTQNFDGLPLSGTGTWAHGTQYFPGWSLFRTAPATSTITAGTGSNNAGGLYSFGPAGSTDRALGSIASATSTVGEFAWGLLIQNNTGQTITALHINFTGEQWRSARPATPQHTLSFWYATGADAAAFNLSPKSDAGWTNVKELDFLGPVFYATGSALDGNATANKRYLTVSIPVTIPDKGYVMLRWKDLDEFENDHGLAIDDFSMTWSTQTTSGPTPLPVELVNFKASTQHQGVVLNWATASEKDNKHFIVERSQNGKSFAGIATIAGKGTSSTRSNYTFTDADPLSGGLYYRLKQIDFDGSYTYSKVVSVKWQSLTSAILYPTITSDILYLDAAEKENTISIVDMAGKQVYQQQFISKTRNYTLDVSKLKTGNYSMLLISGKGERQVLRFVKR</sequence>
<proteinExistence type="predicted"/>
<accession>A0A6B2H698</accession>